<feature type="compositionally biased region" description="Polar residues" evidence="1">
    <location>
        <begin position="81"/>
        <end position="90"/>
    </location>
</feature>
<reference evidence="2" key="1">
    <citation type="submission" date="2020-06" db="EMBL/GenBank/DDBJ databases">
        <title>WGS assembly of Ceratodon purpureus strain R40.</title>
        <authorList>
            <person name="Carey S.B."/>
            <person name="Jenkins J."/>
            <person name="Shu S."/>
            <person name="Lovell J.T."/>
            <person name="Sreedasyam A."/>
            <person name="Maumus F."/>
            <person name="Tiley G.P."/>
            <person name="Fernandez-Pozo N."/>
            <person name="Barry K."/>
            <person name="Chen C."/>
            <person name="Wang M."/>
            <person name="Lipzen A."/>
            <person name="Daum C."/>
            <person name="Saski C.A."/>
            <person name="Payton A.C."/>
            <person name="Mcbreen J.C."/>
            <person name="Conrad R.E."/>
            <person name="Kollar L.M."/>
            <person name="Olsson S."/>
            <person name="Huttunen S."/>
            <person name="Landis J.B."/>
            <person name="Wickett N.J."/>
            <person name="Johnson M.G."/>
            <person name="Rensing S.A."/>
            <person name="Grimwood J."/>
            <person name="Schmutz J."/>
            <person name="Mcdaniel S.F."/>
        </authorList>
    </citation>
    <scope>NUCLEOTIDE SEQUENCE</scope>
    <source>
        <strain evidence="2">R40</strain>
    </source>
</reference>
<dbReference type="AlphaFoldDB" id="A0A8T0HKV7"/>
<keyword evidence="3" id="KW-1185">Reference proteome</keyword>
<protein>
    <submittedName>
        <fullName evidence="2">Uncharacterized protein</fullName>
    </submittedName>
</protein>
<feature type="region of interest" description="Disordered" evidence="1">
    <location>
        <begin position="78"/>
        <end position="114"/>
    </location>
</feature>
<name>A0A8T0HKV7_CERPU</name>
<feature type="compositionally biased region" description="Low complexity" evidence="1">
    <location>
        <begin position="1"/>
        <end position="14"/>
    </location>
</feature>
<accession>A0A8T0HKV7</accession>
<evidence type="ECO:0000313" key="2">
    <source>
        <dbReference type="EMBL" id="KAG0571451.1"/>
    </source>
</evidence>
<dbReference type="Proteomes" id="UP000822688">
    <property type="component" value="Chromosome V"/>
</dbReference>
<organism evidence="2 3">
    <name type="scientific">Ceratodon purpureus</name>
    <name type="common">Fire moss</name>
    <name type="synonym">Dicranum purpureum</name>
    <dbReference type="NCBI Taxonomy" id="3225"/>
    <lineage>
        <taxon>Eukaryota</taxon>
        <taxon>Viridiplantae</taxon>
        <taxon>Streptophyta</taxon>
        <taxon>Embryophyta</taxon>
        <taxon>Bryophyta</taxon>
        <taxon>Bryophytina</taxon>
        <taxon>Bryopsida</taxon>
        <taxon>Dicranidae</taxon>
        <taxon>Pseudoditrichales</taxon>
        <taxon>Ditrichaceae</taxon>
        <taxon>Ceratodon</taxon>
    </lineage>
</organism>
<evidence type="ECO:0000313" key="3">
    <source>
        <dbReference type="Proteomes" id="UP000822688"/>
    </source>
</evidence>
<dbReference type="EMBL" id="CM026426">
    <property type="protein sequence ID" value="KAG0571451.1"/>
    <property type="molecule type" value="Genomic_DNA"/>
</dbReference>
<feature type="region of interest" description="Disordered" evidence="1">
    <location>
        <begin position="1"/>
        <end position="24"/>
    </location>
</feature>
<evidence type="ECO:0000256" key="1">
    <source>
        <dbReference type="SAM" id="MobiDB-lite"/>
    </source>
</evidence>
<gene>
    <name evidence="2" type="ORF">KC19_VG012200</name>
</gene>
<sequence>MPATSSSTTILTASHQVNPLHTHPSRLTSRITQPIQLQNLHSKDYLSPFHITSVTQVHPTACCLNVCNQNRLPAFFLHHAQPTSSSNSSQRRPKRKSAPPSSQNAFQRSPHQSS</sequence>
<comment type="caution">
    <text evidence="2">The sequence shown here is derived from an EMBL/GenBank/DDBJ whole genome shotgun (WGS) entry which is preliminary data.</text>
</comment>
<proteinExistence type="predicted"/>
<feature type="compositionally biased region" description="Polar residues" evidence="1">
    <location>
        <begin position="99"/>
        <end position="114"/>
    </location>
</feature>
<feature type="compositionally biased region" description="Polar residues" evidence="1">
    <location>
        <begin position="15"/>
        <end position="24"/>
    </location>
</feature>